<organism evidence="7 8">
    <name type="scientific">Qipengyuania atrilutea</name>
    <dbReference type="NCBI Taxonomy" id="2744473"/>
    <lineage>
        <taxon>Bacteria</taxon>
        <taxon>Pseudomonadati</taxon>
        <taxon>Pseudomonadota</taxon>
        <taxon>Alphaproteobacteria</taxon>
        <taxon>Sphingomonadales</taxon>
        <taxon>Erythrobacteraceae</taxon>
        <taxon>Qipengyuania</taxon>
    </lineage>
</organism>
<keyword evidence="5" id="KW-0732">Signal</keyword>
<protein>
    <submittedName>
        <fullName evidence="7">OmpA family protein</fullName>
    </submittedName>
</protein>
<feature type="chain" id="PRO_5032434459" evidence="5">
    <location>
        <begin position="22"/>
        <end position="232"/>
    </location>
</feature>
<feature type="signal peptide" evidence="5">
    <location>
        <begin position="1"/>
        <end position="21"/>
    </location>
</feature>
<evidence type="ECO:0000259" key="6">
    <source>
        <dbReference type="PROSITE" id="PS51123"/>
    </source>
</evidence>
<dbReference type="Proteomes" id="UP000561438">
    <property type="component" value="Unassembled WGS sequence"/>
</dbReference>
<dbReference type="AlphaFoldDB" id="A0A850H599"/>
<dbReference type="PANTHER" id="PTHR30329">
    <property type="entry name" value="STATOR ELEMENT OF FLAGELLAR MOTOR COMPLEX"/>
    <property type="match status" value="1"/>
</dbReference>
<keyword evidence="8" id="KW-1185">Reference proteome</keyword>
<evidence type="ECO:0000313" key="8">
    <source>
        <dbReference type="Proteomes" id="UP000561438"/>
    </source>
</evidence>
<dbReference type="PANTHER" id="PTHR30329:SF21">
    <property type="entry name" value="LIPOPROTEIN YIAD-RELATED"/>
    <property type="match status" value="1"/>
</dbReference>
<gene>
    <name evidence="7" type="ORF">HUV48_08365</name>
</gene>
<dbReference type="InterPro" id="IPR006664">
    <property type="entry name" value="OMP_bac"/>
</dbReference>
<name>A0A850H599_9SPHN</name>
<dbReference type="SUPFAM" id="SSF103088">
    <property type="entry name" value="OmpA-like"/>
    <property type="match status" value="1"/>
</dbReference>
<sequence length="232" mass="24446">MKRSKIFIASLASISLLGVSACVTDPNTGERKISRTSIGAALGGTLGYVLGDVIGGSTARIIGAGIGGSAGAVIGKQFDDQIRELEEETAGSGIDVEEVGDQQAILLKLPDGVTFDVDSSTISPGFRTTLDTVANSMIKYPNSLIDVYGFTDNTGSDAYNMRLSKERADAVANYLVSRGVSRSRIATKGYGENPDYFRATNDTPEGRALNRRVEIKITPISQEDVAEAQAAS</sequence>
<dbReference type="InterPro" id="IPR006665">
    <property type="entry name" value="OmpA-like"/>
</dbReference>
<evidence type="ECO:0000256" key="1">
    <source>
        <dbReference type="ARBA" id="ARBA00004442"/>
    </source>
</evidence>
<evidence type="ECO:0000256" key="3">
    <source>
        <dbReference type="ARBA" id="ARBA00023237"/>
    </source>
</evidence>
<dbReference type="InterPro" id="IPR036737">
    <property type="entry name" value="OmpA-like_sf"/>
</dbReference>
<dbReference type="RefSeq" id="WP_176267371.1">
    <property type="nucleotide sequence ID" value="NZ_JABWGV010000003.1"/>
</dbReference>
<dbReference type="InterPro" id="IPR050330">
    <property type="entry name" value="Bact_OuterMem_StrucFunc"/>
</dbReference>
<evidence type="ECO:0000256" key="2">
    <source>
        <dbReference type="ARBA" id="ARBA00023136"/>
    </source>
</evidence>
<dbReference type="CDD" id="cd07185">
    <property type="entry name" value="OmpA_C-like"/>
    <property type="match status" value="1"/>
</dbReference>
<dbReference type="Gene3D" id="3.30.1330.60">
    <property type="entry name" value="OmpA-like domain"/>
    <property type="match status" value="1"/>
</dbReference>
<evidence type="ECO:0000313" key="7">
    <source>
        <dbReference type="EMBL" id="NVD45033.1"/>
    </source>
</evidence>
<keyword evidence="3" id="KW-0998">Cell outer membrane</keyword>
<accession>A0A850H599</accession>
<evidence type="ECO:0000256" key="4">
    <source>
        <dbReference type="PROSITE-ProRule" id="PRU00473"/>
    </source>
</evidence>
<dbReference type="InterPro" id="IPR039567">
    <property type="entry name" value="Gly-zipper"/>
</dbReference>
<proteinExistence type="predicted"/>
<dbReference type="Pfam" id="PF00691">
    <property type="entry name" value="OmpA"/>
    <property type="match status" value="1"/>
</dbReference>
<dbReference type="GO" id="GO:0009279">
    <property type="term" value="C:cell outer membrane"/>
    <property type="evidence" value="ECO:0007669"/>
    <property type="project" value="UniProtKB-SubCell"/>
</dbReference>
<dbReference type="PRINTS" id="PR01021">
    <property type="entry name" value="OMPADOMAIN"/>
</dbReference>
<dbReference type="PROSITE" id="PS51123">
    <property type="entry name" value="OMPA_2"/>
    <property type="match status" value="1"/>
</dbReference>
<reference evidence="7 8" key="1">
    <citation type="submission" date="2020-06" db="EMBL/GenBank/DDBJ databases">
        <title>Altererythrobacter sp. HHU K3-1.</title>
        <authorList>
            <person name="Zhang D."/>
            <person name="Xue H."/>
        </authorList>
    </citation>
    <scope>NUCLEOTIDE SEQUENCE [LARGE SCALE GENOMIC DNA]</scope>
    <source>
        <strain evidence="7 8">HHU K3-1</strain>
    </source>
</reference>
<feature type="domain" description="OmpA-like" evidence="6">
    <location>
        <begin position="102"/>
        <end position="221"/>
    </location>
</feature>
<keyword evidence="2 4" id="KW-0472">Membrane</keyword>
<evidence type="ECO:0000256" key="5">
    <source>
        <dbReference type="SAM" id="SignalP"/>
    </source>
</evidence>
<dbReference type="Pfam" id="PF13488">
    <property type="entry name" value="Gly-zipper_Omp"/>
    <property type="match status" value="1"/>
</dbReference>
<comment type="subcellular location">
    <subcellularLocation>
        <location evidence="1">Cell outer membrane</location>
    </subcellularLocation>
</comment>
<comment type="caution">
    <text evidence="7">The sequence shown here is derived from an EMBL/GenBank/DDBJ whole genome shotgun (WGS) entry which is preliminary data.</text>
</comment>
<dbReference type="PROSITE" id="PS51257">
    <property type="entry name" value="PROKAR_LIPOPROTEIN"/>
    <property type="match status" value="1"/>
</dbReference>
<dbReference type="EMBL" id="JABWGV010000003">
    <property type="protein sequence ID" value="NVD45033.1"/>
    <property type="molecule type" value="Genomic_DNA"/>
</dbReference>